<dbReference type="InterPro" id="IPR015424">
    <property type="entry name" value="PyrdxlP-dep_Trfase"/>
</dbReference>
<evidence type="ECO:0000256" key="4">
    <source>
        <dbReference type="RuleBase" id="RU000481"/>
    </source>
</evidence>
<dbReference type="GO" id="GO:0008483">
    <property type="term" value="F:transaminase activity"/>
    <property type="evidence" value="ECO:0007669"/>
    <property type="project" value="UniProtKB-KW"/>
</dbReference>
<accession>A0A261G699</accession>
<dbReference type="Pfam" id="PF00155">
    <property type="entry name" value="Aminotran_1_2"/>
    <property type="match status" value="1"/>
</dbReference>
<dbReference type="CDD" id="cd00609">
    <property type="entry name" value="AAT_like"/>
    <property type="match status" value="1"/>
</dbReference>
<reference evidence="6 7" key="1">
    <citation type="journal article" date="2017" name="BMC Genomics">
        <title>Comparative genomic and phylogenomic analyses of the Bifidobacteriaceae family.</title>
        <authorList>
            <person name="Lugli G.A."/>
            <person name="Milani C."/>
            <person name="Turroni F."/>
            <person name="Duranti S."/>
            <person name="Mancabelli L."/>
            <person name="Mangifesta M."/>
            <person name="Ferrario C."/>
            <person name="Modesto M."/>
            <person name="Mattarelli P."/>
            <person name="Jiri K."/>
            <person name="van Sinderen D."/>
            <person name="Ventura M."/>
        </authorList>
    </citation>
    <scope>NUCLEOTIDE SEQUENCE [LARGE SCALE GENOMIC DNA]</scope>
    <source>
        <strain evidence="6 7">LMG 28769</strain>
    </source>
</reference>
<sequence length="434" mass="47662">MRHSTEFTYCGNKGERRDISMTYDVKDPAEQTVGVALQEPASQELEGESTRHVLANPFSVMDSQIERYQSQGIDVIDLSKANPDLPTPEFIVKAGQEALARLENNRYSAFDGKPGLLQAAQRWYRSQHGVKVQWNTQLLATCGAGVALTAVTQSLLQHGDALVVVGPYYPPYRALAEAAGARLVTVASTWQTGFLPDIDSVSEDVWNAARVLLLNYPNNPTGALATRHLFQRLVGLAHRHHFIIVNDFAYAGLEFEGKKPLSLLAAPGSSDCAIEIVSMSKMYAMAGWRLGFCAGPAELMQEIREYHHQLCSSPTGAVQDAGAAALTSDQHSVHELSLIYARRRKLFMAGLTSAGLSVFDSKGSVFVWVRVPQHQSSSQYARELLERAHVAAMSGECFGRYGEGYVRLSLLADERRLAEAAIRIGRLHANSETR</sequence>
<dbReference type="PANTHER" id="PTHR42832:SF3">
    <property type="entry name" value="L-GLUTAMINE--4-(METHYLSULFANYL)-2-OXOBUTANOATE AMINOTRANSFERASE"/>
    <property type="match status" value="1"/>
</dbReference>
<comment type="caution">
    <text evidence="6">The sequence shown here is derived from an EMBL/GenBank/DDBJ whole genome shotgun (WGS) entry which is preliminary data.</text>
</comment>
<protein>
    <recommendedName>
        <fullName evidence="4">Aminotransferase</fullName>
        <ecNumber evidence="4">2.6.1.-</ecNumber>
    </recommendedName>
</protein>
<comment type="similarity">
    <text evidence="4">Belongs to the class-I pyridoxal-phosphate-dependent aminotransferase family.</text>
</comment>
<evidence type="ECO:0000259" key="5">
    <source>
        <dbReference type="Pfam" id="PF00155"/>
    </source>
</evidence>
<evidence type="ECO:0000313" key="7">
    <source>
        <dbReference type="Proteomes" id="UP000216451"/>
    </source>
</evidence>
<dbReference type="InterPro" id="IPR050881">
    <property type="entry name" value="LL-DAP_aminotransferase"/>
</dbReference>
<dbReference type="Proteomes" id="UP000216451">
    <property type="component" value="Unassembled WGS sequence"/>
</dbReference>
<feature type="domain" description="Aminotransferase class I/classII large" evidence="5">
    <location>
        <begin position="74"/>
        <end position="423"/>
    </location>
</feature>
<evidence type="ECO:0000256" key="1">
    <source>
        <dbReference type="ARBA" id="ARBA00001933"/>
    </source>
</evidence>
<comment type="cofactor">
    <cofactor evidence="1 4">
        <name>pyridoxal 5'-phosphate</name>
        <dbReference type="ChEBI" id="CHEBI:597326"/>
    </cofactor>
</comment>
<dbReference type="PROSITE" id="PS00105">
    <property type="entry name" value="AA_TRANSFER_CLASS_1"/>
    <property type="match status" value="1"/>
</dbReference>
<evidence type="ECO:0000256" key="2">
    <source>
        <dbReference type="ARBA" id="ARBA00022576"/>
    </source>
</evidence>
<dbReference type="Gene3D" id="3.40.640.10">
    <property type="entry name" value="Type I PLP-dependent aspartate aminotransferase-like (Major domain)"/>
    <property type="match status" value="1"/>
</dbReference>
<organism evidence="6 7">
    <name type="scientific">Bifidobacterium aquikefiri</name>
    <dbReference type="NCBI Taxonomy" id="1653207"/>
    <lineage>
        <taxon>Bacteria</taxon>
        <taxon>Bacillati</taxon>
        <taxon>Actinomycetota</taxon>
        <taxon>Actinomycetes</taxon>
        <taxon>Bifidobacteriales</taxon>
        <taxon>Bifidobacteriaceae</taxon>
        <taxon>Bifidobacterium</taxon>
    </lineage>
</organism>
<dbReference type="GO" id="GO:0030170">
    <property type="term" value="F:pyridoxal phosphate binding"/>
    <property type="evidence" value="ECO:0007669"/>
    <property type="project" value="InterPro"/>
</dbReference>
<dbReference type="EC" id="2.6.1.-" evidence="4"/>
<dbReference type="SUPFAM" id="SSF53383">
    <property type="entry name" value="PLP-dependent transferases"/>
    <property type="match status" value="1"/>
</dbReference>
<dbReference type="AlphaFoldDB" id="A0A261G699"/>
<name>A0A261G699_9BIFI</name>
<dbReference type="InterPro" id="IPR015421">
    <property type="entry name" value="PyrdxlP-dep_Trfase_major"/>
</dbReference>
<dbReference type="InterPro" id="IPR004839">
    <property type="entry name" value="Aminotransferase_I/II_large"/>
</dbReference>
<dbReference type="PANTHER" id="PTHR42832">
    <property type="entry name" value="AMINO ACID AMINOTRANSFERASE"/>
    <property type="match status" value="1"/>
</dbReference>
<dbReference type="InterPro" id="IPR004838">
    <property type="entry name" value="NHTrfase_class1_PyrdxlP-BS"/>
</dbReference>
<evidence type="ECO:0000256" key="3">
    <source>
        <dbReference type="ARBA" id="ARBA00022679"/>
    </source>
</evidence>
<evidence type="ECO:0000313" key="6">
    <source>
        <dbReference type="EMBL" id="OZG66967.1"/>
    </source>
</evidence>
<proteinExistence type="inferred from homology"/>
<keyword evidence="7" id="KW-1185">Reference proteome</keyword>
<keyword evidence="2 4" id="KW-0032">Aminotransferase</keyword>
<dbReference type="EMBL" id="MWXA01000005">
    <property type="protein sequence ID" value="OZG66967.1"/>
    <property type="molecule type" value="Genomic_DNA"/>
</dbReference>
<gene>
    <name evidence="6" type="ORF">BAQU_1039</name>
</gene>
<keyword evidence="3 4" id="KW-0808">Transferase</keyword>
<dbReference type="InterPro" id="IPR015422">
    <property type="entry name" value="PyrdxlP-dep_Trfase_small"/>
</dbReference>
<dbReference type="Gene3D" id="3.90.1150.10">
    <property type="entry name" value="Aspartate Aminotransferase, domain 1"/>
    <property type="match status" value="1"/>
</dbReference>